<dbReference type="PROSITE" id="PS50893">
    <property type="entry name" value="ABC_TRANSPORTER_2"/>
    <property type="match status" value="1"/>
</dbReference>
<protein>
    <submittedName>
        <fullName evidence="4">Putative ABC transport system ATP-binding protein</fullName>
    </submittedName>
</protein>
<dbReference type="RefSeq" id="WP_097186069.1">
    <property type="nucleotide sequence ID" value="NZ_OCNK01000008.1"/>
</dbReference>
<organism evidence="4 5">
    <name type="scientific">Blastococcus haudaquaticus</name>
    <dbReference type="NCBI Taxonomy" id="1938745"/>
    <lineage>
        <taxon>Bacteria</taxon>
        <taxon>Bacillati</taxon>
        <taxon>Actinomycetota</taxon>
        <taxon>Actinomycetes</taxon>
        <taxon>Geodermatophilales</taxon>
        <taxon>Geodermatophilaceae</taxon>
        <taxon>Blastococcus</taxon>
    </lineage>
</organism>
<dbReference type="SMART" id="SM00382">
    <property type="entry name" value="AAA"/>
    <property type="match status" value="1"/>
</dbReference>
<dbReference type="Gene3D" id="3.40.50.300">
    <property type="entry name" value="P-loop containing nucleotide triphosphate hydrolases"/>
    <property type="match status" value="1"/>
</dbReference>
<dbReference type="AlphaFoldDB" id="A0A286H7Y6"/>
<keyword evidence="1" id="KW-0547">Nucleotide-binding</keyword>
<dbReference type="OrthoDB" id="9802264at2"/>
<evidence type="ECO:0000313" key="5">
    <source>
        <dbReference type="Proteomes" id="UP000219482"/>
    </source>
</evidence>
<dbReference type="PANTHER" id="PTHR24220:SF685">
    <property type="entry name" value="ABC TRANSPORTER RELATED"/>
    <property type="match status" value="1"/>
</dbReference>
<dbReference type="GO" id="GO:0016887">
    <property type="term" value="F:ATP hydrolysis activity"/>
    <property type="evidence" value="ECO:0007669"/>
    <property type="project" value="InterPro"/>
</dbReference>
<evidence type="ECO:0000313" key="4">
    <source>
        <dbReference type="EMBL" id="SOE03822.1"/>
    </source>
</evidence>
<accession>A0A286H7Y6</accession>
<dbReference type="InterPro" id="IPR003593">
    <property type="entry name" value="AAA+_ATPase"/>
</dbReference>
<keyword evidence="2 4" id="KW-0067">ATP-binding</keyword>
<gene>
    <name evidence="4" type="ORF">SAMN06272739_4379</name>
</gene>
<name>A0A286H7Y6_9ACTN</name>
<dbReference type="InterPro" id="IPR027417">
    <property type="entry name" value="P-loop_NTPase"/>
</dbReference>
<dbReference type="InterPro" id="IPR015854">
    <property type="entry name" value="ABC_transpr_LolD-like"/>
</dbReference>
<dbReference type="GO" id="GO:0022857">
    <property type="term" value="F:transmembrane transporter activity"/>
    <property type="evidence" value="ECO:0007669"/>
    <property type="project" value="TreeGrafter"/>
</dbReference>
<dbReference type="PANTHER" id="PTHR24220">
    <property type="entry name" value="IMPORT ATP-BINDING PROTEIN"/>
    <property type="match status" value="1"/>
</dbReference>
<evidence type="ECO:0000259" key="3">
    <source>
        <dbReference type="PROSITE" id="PS50893"/>
    </source>
</evidence>
<dbReference type="GO" id="GO:0005886">
    <property type="term" value="C:plasma membrane"/>
    <property type="evidence" value="ECO:0007669"/>
    <property type="project" value="TreeGrafter"/>
</dbReference>
<dbReference type="InterPro" id="IPR003439">
    <property type="entry name" value="ABC_transporter-like_ATP-bd"/>
</dbReference>
<dbReference type="Pfam" id="PF00005">
    <property type="entry name" value="ABC_tran"/>
    <property type="match status" value="1"/>
</dbReference>
<dbReference type="Proteomes" id="UP000219482">
    <property type="component" value="Unassembled WGS sequence"/>
</dbReference>
<dbReference type="SUPFAM" id="SSF52540">
    <property type="entry name" value="P-loop containing nucleoside triphosphate hydrolases"/>
    <property type="match status" value="1"/>
</dbReference>
<keyword evidence="5" id="KW-1185">Reference proteome</keyword>
<evidence type="ECO:0000256" key="1">
    <source>
        <dbReference type="ARBA" id="ARBA00022741"/>
    </source>
</evidence>
<reference evidence="5" key="1">
    <citation type="submission" date="2017-09" db="EMBL/GenBank/DDBJ databases">
        <authorList>
            <person name="Varghese N."/>
            <person name="Submissions S."/>
        </authorList>
    </citation>
    <scope>NUCLEOTIDE SEQUENCE [LARGE SCALE GENOMIC DNA]</scope>
    <source>
        <strain evidence="5">DSM 44270</strain>
    </source>
</reference>
<sequence>MTTTTGTLSATDVHKSYRRGREQVHALRGVSVEVRPGEVVALLGRSGSGKTTLLNCLLGWEQPDAGSVHVPGAARPDAAGWATVAVVPQRFGLLDELTLADNVAMAARLAGAAEPGPAALAALAALRLEHLAGRMPDEVSLGEQQRTAIARALVVRPAFLIADEPTGRLDEELSTHVLTTLREVYAAAGTGVLLASHDPVVVANADRVVRLSDGQVIEG</sequence>
<proteinExistence type="predicted"/>
<evidence type="ECO:0000256" key="2">
    <source>
        <dbReference type="ARBA" id="ARBA00022840"/>
    </source>
</evidence>
<dbReference type="EMBL" id="OCNK01000008">
    <property type="protein sequence ID" value="SOE03822.1"/>
    <property type="molecule type" value="Genomic_DNA"/>
</dbReference>
<feature type="domain" description="ABC transporter" evidence="3">
    <location>
        <begin position="8"/>
        <end position="219"/>
    </location>
</feature>
<dbReference type="GO" id="GO:0005524">
    <property type="term" value="F:ATP binding"/>
    <property type="evidence" value="ECO:0007669"/>
    <property type="project" value="UniProtKB-KW"/>
</dbReference>